<dbReference type="Pfam" id="PF00355">
    <property type="entry name" value="Rieske"/>
    <property type="match status" value="1"/>
</dbReference>
<dbReference type="PROSITE" id="PS51296">
    <property type="entry name" value="RIESKE"/>
    <property type="match status" value="1"/>
</dbReference>
<name>A0A109JZY0_9BRAD</name>
<evidence type="ECO:0000256" key="1">
    <source>
        <dbReference type="ARBA" id="ARBA00022714"/>
    </source>
</evidence>
<evidence type="ECO:0000259" key="5">
    <source>
        <dbReference type="PROSITE" id="PS51296"/>
    </source>
</evidence>
<dbReference type="CDD" id="cd03467">
    <property type="entry name" value="Rieske"/>
    <property type="match status" value="1"/>
</dbReference>
<dbReference type="Gene3D" id="2.102.10.10">
    <property type="entry name" value="Rieske [2Fe-2S] iron-sulphur domain"/>
    <property type="match status" value="1"/>
</dbReference>
<dbReference type="Proteomes" id="UP000057737">
    <property type="component" value="Unassembled WGS sequence"/>
</dbReference>
<gene>
    <name evidence="6" type="ORF">AS156_35635</name>
</gene>
<accession>A0A109JZY0</accession>
<dbReference type="EMBL" id="LNCU01000039">
    <property type="protein sequence ID" value="KWV58150.1"/>
    <property type="molecule type" value="Genomic_DNA"/>
</dbReference>
<keyword evidence="2" id="KW-0479">Metal-binding</keyword>
<dbReference type="GO" id="GO:0046872">
    <property type="term" value="F:metal ion binding"/>
    <property type="evidence" value="ECO:0007669"/>
    <property type="project" value="UniProtKB-KW"/>
</dbReference>
<evidence type="ECO:0000256" key="3">
    <source>
        <dbReference type="ARBA" id="ARBA00023004"/>
    </source>
</evidence>
<keyword evidence="4" id="KW-0411">Iron-sulfur</keyword>
<proteinExistence type="predicted"/>
<dbReference type="GO" id="GO:0051537">
    <property type="term" value="F:2 iron, 2 sulfur cluster binding"/>
    <property type="evidence" value="ECO:0007669"/>
    <property type="project" value="UniProtKB-KW"/>
</dbReference>
<dbReference type="PANTHER" id="PTHR40261:SF1">
    <property type="entry name" value="RIESKE DOMAIN-CONTAINING PROTEIN"/>
    <property type="match status" value="1"/>
</dbReference>
<sequence>MTRQGAQPHTVYAICGFEDIPSRRAIGFHLMILSEDGKRRPWPIIVVRWGKKVLGYLNKCPHDDVNLDWERNEFLDPYGTRLMCGKHGSTFELGSGRCVGGPCKGGELTPVALTVLDGDICVIGVRLVEEDPAGES</sequence>
<dbReference type="SUPFAM" id="SSF50022">
    <property type="entry name" value="ISP domain"/>
    <property type="match status" value="1"/>
</dbReference>
<dbReference type="OrthoDB" id="9800776at2"/>
<feature type="domain" description="Rieske" evidence="5">
    <location>
        <begin position="43"/>
        <end position="122"/>
    </location>
</feature>
<organism evidence="6 7">
    <name type="scientific">Bradyrhizobium macuxiense</name>
    <dbReference type="NCBI Taxonomy" id="1755647"/>
    <lineage>
        <taxon>Bacteria</taxon>
        <taxon>Pseudomonadati</taxon>
        <taxon>Pseudomonadota</taxon>
        <taxon>Alphaproteobacteria</taxon>
        <taxon>Hyphomicrobiales</taxon>
        <taxon>Nitrobacteraceae</taxon>
        <taxon>Bradyrhizobium</taxon>
    </lineage>
</organism>
<keyword evidence="1" id="KW-0001">2Fe-2S</keyword>
<dbReference type="InterPro" id="IPR036922">
    <property type="entry name" value="Rieske_2Fe-2S_sf"/>
</dbReference>
<dbReference type="RefSeq" id="WP_066503845.1">
    <property type="nucleotide sequence ID" value="NZ_LNCU01000039.1"/>
</dbReference>
<evidence type="ECO:0000313" key="6">
    <source>
        <dbReference type="EMBL" id="KWV58150.1"/>
    </source>
</evidence>
<protein>
    <submittedName>
        <fullName evidence="6">(2Fe-2S)-binding protein</fullName>
    </submittedName>
</protein>
<keyword evidence="3" id="KW-0408">Iron</keyword>
<dbReference type="AlphaFoldDB" id="A0A109JZY0"/>
<evidence type="ECO:0000313" key="7">
    <source>
        <dbReference type="Proteomes" id="UP000057737"/>
    </source>
</evidence>
<dbReference type="PANTHER" id="PTHR40261">
    <property type="match status" value="1"/>
</dbReference>
<evidence type="ECO:0000256" key="2">
    <source>
        <dbReference type="ARBA" id="ARBA00022723"/>
    </source>
</evidence>
<keyword evidence="7" id="KW-1185">Reference proteome</keyword>
<comment type="caution">
    <text evidence="6">The sequence shown here is derived from an EMBL/GenBank/DDBJ whole genome shotgun (WGS) entry which is preliminary data.</text>
</comment>
<dbReference type="InterPro" id="IPR017941">
    <property type="entry name" value="Rieske_2Fe-2S"/>
</dbReference>
<reference evidence="6 7" key="1">
    <citation type="submission" date="2015-11" db="EMBL/GenBank/DDBJ databases">
        <title>Draft Genome Sequence of the Strain BR 10303 (Bradyrhizobium sp.) isolated from nodules of Centrolobium paraense.</title>
        <authorList>
            <person name="Zelli J.E."/>
            <person name="Simoes-Araujo J.L."/>
            <person name="Barauna A.C."/>
            <person name="Silva K."/>
        </authorList>
    </citation>
    <scope>NUCLEOTIDE SEQUENCE [LARGE SCALE GENOMIC DNA]</scope>
    <source>
        <strain evidence="6 7">BR 10303</strain>
    </source>
</reference>
<evidence type="ECO:0000256" key="4">
    <source>
        <dbReference type="ARBA" id="ARBA00023014"/>
    </source>
</evidence>